<evidence type="ECO:0000313" key="1">
    <source>
        <dbReference type="EMBL" id="SFC99947.1"/>
    </source>
</evidence>
<dbReference type="EMBL" id="FOMJ01000001">
    <property type="protein sequence ID" value="SFC99947.1"/>
    <property type="molecule type" value="Genomic_DNA"/>
</dbReference>
<organism evidence="1 2">
    <name type="scientific">Thiohalospira halophila DSM 15071</name>
    <dbReference type="NCBI Taxonomy" id="1123397"/>
    <lineage>
        <taxon>Bacteria</taxon>
        <taxon>Pseudomonadati</taxon>
        <taxon>Pseudomonadota</taxon>
        <taxon>Gammaproteobacteria</taxon>
        <taxon>Thiohalospirales</taxon>
        <taxon>Thiohalospiraceae</taxon>
        <taxon>Thiohalospira</taxon>
    </lineage>
</organism>
<keyword evidence="2" id="KW-1185">Reference proteome</keyword>
<dbReference type="AlphaFoldDB" id="A0A1I1NQY4"/>
<dbReference type="STRING" id="1123397.SAMN05660831_00390"/>
<sequence>MDVPIWECTLTDTGLCRLLSLGGNTPERRVVEIPFREEATAAREAAALLFLLEGAGDAGNRAGAHKAPAELCAAEAVECRRIQ</sequence>
<protein>
    <submittedName>
        <fullName evidence="1">Uncharacterized protein</fullName>
    </submittedName>
</protein>
<dbReference type="Proteomes" id="UP000198611">
    <property type="component" value="Unassembled WGS sequence"/>
</dbReference>
<proteinExistence type="predicted"/>
<reference evidence="1 2" key="1">
    <citation type="submission" date="2016-10" db="EMBL/GenBank/DDBJ databases">
        <authorList>
            <person name="de Groot N.N."/>
        </authorList>
    </citation>
    <scope>NUCLEOTIDE SEQUENCE [LARGE SCALE GENOMIC DNA]</scope>
    <source>
        <strain evidence="1 2">HL3</strain>
    </source>
</reference>
<gene>
    <name evidence="1" type="ORF">SAMN05660831_00390</name>
</gene>
<dbReference type="RefSeq" id="WP_143613104.1">
    <property type="nucleotide sequence ID" value="NZ_FOMJ01000001.1"/>
</dbReference>
<accession>A0A1I1NQY4</accession>
<name>A0A1I1NQY4_9GAMM</name>
<evidence type="ECO:0000313" key="2">
    <source>
        <dbReference type="Proteomes" id="UP000198611"/>
    </source>
</evidence>